<dbReference type="RefSeq" id="XP_014669773.1">
    <property type="nucleotide sequence ID" value="XM_014814287.1"/>
</dbReference>
<feature type="compositionally biased region" description="Basic and acidic residues" evidence="1">
    <location>
        <begin position="105"/>
        <end position="115"/>
    </location>
</feature>
<feature type="compositionally biased region" description="Low complexity" evidence="1">
    <location>
        <begin position="243"/>
        <end position="273"/>
    </location>
</feature>
<feature type="compositionally biased region" description="Low complexity" evidence="1">
    <location>
        <begin position="477"/>
        <end position="501"/>
    </location>
</feature>
<feature type="compositionally biased region" description="Basic residues" evidence="1">
    <location>
        <begin position="312"/>
        <end position="322"/>
    </location>
</feature>
<evidence type="ECO:0000313" key="2">
    <source>
        <dbReference type="Proteomes" id="UP000695022"/>
    </source>
</evidence>
<feature type="compositionally biased region" description="Low complexity" evidence="1">
    <location>
        <begin position="162"/>
        <end position="171"/>
    </location>
</feature>
<gene>
    <name evidence="3" type="primary">LOC106810830</name>
</gene>
<feature type="compositionally biased region" description="Basic residues" evidence="1">
    <location>
        <begin position="141"/>
        <end position="159"/>
    </location>
</feature>
<name>A0ABM1EC52_PRICU</name>
<keyword evidence="2" id="KW-1185">Reference proteome</keyword>
<dbReference type="Proteomes" id="UP000695022">
    <property type="component" value="Unplaced"/>
</dbReference>
<accession>A0ABM1EC52</accession>
<feature type="compositionally biased region" description="Low complexity" evidence="1">
    <location>
        <begin position="179"/>
        <end position="204"/>
    </location>
</feature>
<dbReference type="GeneID" id="106810830"/>
<feature type="region of interest" description="Disordered" evidence="1">
    <location>
        <begin position="45"/>
        <end position="339"/>
    </location>
</feature>
<feature type="region of interest" description="Disordered" evidence="1">
    <location>
        <begin position="424"/>
        <end position="501"/>
    </location>
</feature>
<protein>
    <submittedName>
        <fullName evidence="3">Translation initiation factor IF-2-like</fullName>
    </submittedName>
</protein>
<reference evidence="3" key="1">
    <citation type="submission" date="2025-08" db="UniProtKB">
        <authorList>
            <consortium name="RefSeq"/>
        </authorList>
    </citation>
    <scope>IDENTIFICATION</scope>
</reference>
<feature type="compositionally biased region" description="Low complexity" evidence="1">
    <location>
        <begin position="123"/>
        <end position="132"/>
    </location>
</feature>
<organism evidence="2 3">
    <name type="scientific">Priapulus caudatus</name>
    <name type="common">Priapulid worm</name>
    <dbReference type="NCBI Taxonomy" id="37621"/>
    <lineage>
        <taxon>Eukaryota</taxon>
        <taxon>Metazoa</taxon>
        <taxon>Ecdysozoa</taxon>
        <taxon>Scalidophora</taxon>
        <taxon>Priapulida</taxon>
        <taxon>Priapulimorpha</taxon>
        <taxon>Priapulimorphida</taxon>
        <taxon>Priapulidae</taxon>
        <taxon>Priapulus</taxon>
    </lineage>
</organism>
<proteinExistence type="predicted"/>
<feature type="compositionally biased region" description="Acidic residues" evidence="1">
    <location>
        <begin position="467"/>
        <end position="476"/>
    </location>
</feature>
<evidence type="ECO:0000313" key="3">
    <source>
        <dbReference type="RefSeq" id="XP_014669773.1"/>
    </source>
</evidence>
<sequence length="501" mass="50753">MAWASKVLAEGGGPAGEEEAVAVPRRGGLAALLAPAVYSAINGTAVPIPGETAGEEAVEKMAASTPEGAACPSPPADDHHGMPPSSPPQPAGEGEMTATSAAPAKAEEGRQEQRRERRRRQAAQDAAAASAAEEARLTEGRRRKALKARYRRERARARVTTREAAAAALPSSTPPDPSPARALPAAVSAPPARASASAIPPAVRTSAAGHADTAATRWGPGGRPGRHLFEGAALQAGAGPHGSGPRPGSPSLWGPPVGSSSGPPVGSSSGPPVDLRLPRRRSVPASGEHSPSHNDGARPDRRALDGTAMVGRRLRHGRRPGGGRRVGGAAQIPDGSHPKRRVISVGHSRPLLPPVVAPLVMGPLPEVPRQPMLDPRRTPEVAPADRAQHYRPTTRMQLRVMGTCVQRGAVAGQAPSPAMTIRPAAPIATAIRGGGPDDDPTGGPHSDGDPGGGPDDDPTGGPHSDGDPGDGPDDDPTGGSPESPRSSSDGGSSLGDDLIIP</sequence>
<feature type="compositionally biased region" description="Basic and acidic residues" evidence="1">
    <location>
        <begin position="290"/>
        <end position="304"/>
    </location>
</feature>
<evidence type="ECO:0000256" key="1">
    <source>
        <dbReference type="SAM" id="MobiDB-lite"/>
    </source>
</evidence>